<keyword evidence="2" id="KW-0472">Membrane</keyword>
<dbReference type="AlphaFoldDB" id="A0A8S9KFG4"/>
<dbReference type="InterPro" id="IPR011990">
    <property type="entry name" value="TPR-like_helical_dom_sf"/>
</dbReference>
<evidence type="ECO:0000313" key="4">
    <source>
        <dbReference type="EMBL" id="KAF3517362.1"/>
    </source>
</evidence>
<feature type="compositionally biased region" description="Gly residues" evidence="1">
    <location>
        <begin position="51"/>
        <end position="60"/>
    </location>
</feature>
<organism evidence="3">
    <name type="scientific">Brassica cretica</name>
    <name type="common">Mustard</name>
    <dbReference type="NCBI Taxonomy" id="69181"/>
    <lineage>
        <taxon>Eukaryota</taxon>
        <taxon>Viridiplantae</taxon>
        <taxon>Streptophyta</taxon>
        <taxon>Embryophyta</taxon>
        <taxon>Tracheophyta</taxon>
        <taxon>Spermatophyta</taxon>
        <taxon>Magnoliopsida</taxon>
        <taxon>eudicotyledons</taxon>
        <taxon>Gunneridae</taxon>
        <taxon>Pentapetalae</taxon>
        <taxon>rosids</taxon>
        <taxon>malvids</taxon>
        <taxon>Brassicales</taxon>
        <taxon>Brassicaceae</taxon>
        <taxon>Brassiceae</taxon>
        <taxon>Brassica</taxon>
    </lineage>
</organism>
<comment type="caution">
    <text evidence="3">The sequence shown here is derived from an EMBL/GenBank/DDBJ whole genome shotgun (WGS) entry which is preliminary data.</text>
</comment>
<dbReference type="EMBL" id="QGKY02000164">
    <property type="protein sequence ID" value="KAF2592228.1"/>
    <property type="molecule type" value="Genomic_DNA"/>
</dbReference>
<protein>
    <submittedName>
        <fullName evidence="3">Uncharacterized protein</fullName>
    </submittedName>
</protein>
<reference evidence="4" key="2">
    <citation type="submission" date="2019-12" db="EMBL/GenBank/DDBJ databases">
        <authorList>
            <person name="Studholme D.J."/>
            <person name="Sarris P."/>
        </authorList>
    </citation>
    <scope>NUCLEOTIDE SEQUENCE</scope>
    <source>
        <strain evidence="4">PFS-1207/04</strain>
        <tissue evidence="4">Leaf</tissue>
    </source>
</reference>
<dbReference type="OrthoDB" id="1658827at2759"/>
<evidence type="ECO:0000256" key="1">
    <source>
        <dbReference type="SAM" id="MobiDB-lite"/>
    </source>
</evidence>
<reference evidence="3" key="1">
    <citation type="submission" date="2019-12" db="EMBL/GenBank/DDBJ databases">
        <title>Genome sequencing and annotation of Brassica cretica.</title>
        <authorList>
            <person name="Studholme D.J."/>
            <person name="Sarris P.F."/>
        </authorList>
    </citation>
    <scope>NUCLEOTIDE SEQUENCE</scope>
    <source>
        <strain evidence="3">PFS-102/07</strain>
        <tissue evidence="3">Leaf</tissue>
    </source>
</reference>
<dbReference type="EMBL" id="QGKV02001556">
    <property type="protein sequence ID" value="KAF3517362.1"/>
    <property type="molecule type" value="Genomic_DNA"/>
</dbReference>
<keyword evidence="2" id="KW-1133">Transmembrane helix</keyword>
<evidence type="ECO:0000313" key="3">
    <source>
        <dbReference type="EMBL" id="KAF2592228.1"/>
    </source>
</evidence>
<feature type="region of interest" description="Disordered" evidence="1">
    <location>
        <begin position="49"/>
        <end position="76"/>
    </location>
</feature>
<dbReference type="Gene3D" id="1.25.40.10">
    <property type="entry name" value="Tetratricopeptide repeat domain"/>
    <property type="match status" value="1"/>
</dbReference>
<sequence length="129" mass="13974">MEFSAADFEKLVMFEHARKACEAQYNLLQWGGALLEHAQFQPIPEAKLMLDGGGGGGGGPEASSNASGGKKKNKRRRTMASLTMYVVGSLSLVGLLQVFQIWKTNSGLEDFQTTSRKFSDGVFSHVSLS</sequence>
<gene>
    <name evidence="4" type="ORF">DY000_02062585</name>
    <name evidence="3" type="ORF">F2Q70_00044658</name>
</gene>
<accession>A0A8S9KFG4</accession>
<reference evidence="4 5" key="3">
    <citation type="journal article" date="2020" name="BMC Genomics">
        <title>Intraspecific diversification of the crop wild relative Brassica cretica Lam. using demographic model selection.</title>
        <authorList>
            <person name="Kioukis A."/>
            <person name="Michalopoulou V.A."/>
            <person name="Briers L."/>
            <person name="Pirintsos S."/>
            <person name="Studholme D.J."/>
            <person name="Pavlidis P."/>
            <person name="Sarris P.F."/>
        </authorList>
    </citation>
    <scope>NUCLEOTIDE SEQUENCE [LARGE SCALE GENOMIC DNA]</scope>
    <source>
        <strain evidence="5">cv. PFS-1207/04</strain>
        <strain evidence="4">PFS-1207/04</strain>
    </source>
</reference>
<dbReference type="Pfam" id="PF06552">
    <property type="entry name" value="TOM20_plant"/>
    <property type="match status" value="1"/>
</dbReference>
<evidence type="ECO:0000313" key="5">
    <source>
        <dbReference type="Proteomes" id="UP000266723"/>
    </source>
</evidence>
<keyword evidence="2" id="KW-0812">Transmembrane</keyword>
<feature type="transmembrane region" description="Helical" evidence="2">
    <location>
        <begin position="82"/>
        <end position="102"/>
    </location>
</feature>
<dbReference type="Proteomes" id="UP000266723">
    <property type="component" value="Unassembled WGS sequence"/>
</dbReference>
<name>A0A8S9KFG4_BRACR</name>
<keyword evidence="5" id="KW-1185">Reference proteome</keyword>
<proteinExistence type="predicted"/>
<evidence type="ECO:0000256" key="2">
    <source>
        <dbReference type="SAM" id="Phobius"/>
    </source>
</evidence>